<evidence type="ECO:0000256" key="1">
    <source>
        <dbReference type="SAM" id="Phobius"/>
    </source>
</evidence>
<feature type="transmembrane region" description="Helical" evidence="1">
    <location>
        <begin position="115"/>
        <end position="142"/>
    </location>
</feature>
<keyword evidence="1" id="KW-0812">Transmembrane</keyword>
<evidence type="ECO:0000313" key="3">
    <source>
        <dbReference type="Proteomes" id="UP000198287"/>
    </source>
</evidence>
<organism evidence="2 3">
    <name type="scientific">Folsomia candida</name>
    <name type="common">Springtail</name>
    <dbReference type="NCBI Taxonomy" id="158441"/>
    <lineage>
        <taxon>Eukaryota</taxon>
        <taxon>Metazoa</taxon>
        <taxon>Ecdysozoa</taxon>
        <taxon>Arthropoda</taxon>
        <taxon>Hexapoda</taxon>
        <taxon>Collembola</taxon>
        <taxon>Entomobryomorpha</taxon>
        <taxon>Isotomoidea</taxon>
        <taxon>Isotomidae</taxon>
        <taxon>Proisotominae</taxon>
        <taxon>Folsomia</taxon>
    </lineage>
</organism>
<dbReference type="Proteomes" id="UP000198287">
    <property type="component" value="Unassembled WGS sequence"/>
</dbReference>
<keyword evidence="1" id="KW-1133">Transmembrane helix</keyword>
<feature type="transmembrane region" description="Helical" evidence="1">
    <location>
        <begin position="88"/>
        <end position="109"/>
    </location>
</feature>
<reference evidence="2 3" key="1">
    <citation type="submission" date="2015-12" db="EMBL/GenBank/DDBJ databases">
        <title>The genome of Folsomia candida.</title>
        <authorList>
            <person name="Faddeeva A."/>
            <person name="Derks M.F."/>
            <person name="Anvar Y."/>
            <person name="Smit S."/>
            <person name="Van Straalen N."/>
            <person name="Roelofs D."/>
        </authorList>
    </citation>
    <scope>NUCLEOTIDE SEQUENCE [LARGE SCALE GENOMIC DNA]</scope>
    <source>
        <strain evidence="2 3">VU population</strain>
        <tissue evidence="2">Whole body</tissue>
    </source>
</reference>
<dbReference type="AlphaFoldDB" id="A0A226D803"/>
<protein>
    <submittedName>
        <fullName evidence="2">Uncharacterized protein</fullName>
    </submittedName>
</protein>
<name>A0A226D803_FOLCA</name>
<keyword evidence="3" id="KW-1185">Reference proteome</keyword>
<feature type="transmembrane region" description="Helical" evidence="1">
    <location>
        <begin position="34"/>
        <end position="51"/>
    </location>
</feature>
<sequence>MLIPIVSVPLGVVLLTLRDPTLDPSYLWFRHKIYGNGIIFFIIILLILGRLETISKGGNMRPSKFGNHIRNHRQLQIISVIANRLVRFVLPQTILMFLVAVVMMGYMLIKMSRILHHAVIIIDVVVIIAITGYVQLGFGLIADVDKKSDKFLKGLGRDCGKCEKRELRSCKELRVWAGSYFAMTKTTRIKLFDMMAYYTMSLVISV</sequence>
<comment type="caution">
    <text evidence="2">The sequence shown here is derived from an EMBL/GenBank/DDBJ whole genome shotgun (WGS) entry which is preliminary data.</text>
</comment>
<dbReference type="EMBL" id="LNIX01000031">
    <property type="protein sequence ID" value="OXA40867.1"/>
    <property type="molecule type" value="Genomic_DNA"/>
</dbReference>
<gene>
    <name evidence="2" type="ORF">Fcan01_24201</name>
</gene>
<keyword evidence="1" id="KW-0472">Membrane</keyword>
<accession>A0A226D803</accession>
<proteinExistence type="predicted"/>
<evidence type="ECO:0000313" key="2">
    <source>
        <dbReference type="EMBL" id="OXA40867.1"/>
    </source>
</evidence>